<dbReference type="Proteomes" id="UP000269375">
    <property type="component" value="Unassembled WGS sequence"/>
</dbReference>
<reference evidence="1 2" key="1">
    <citation type="submission" date="2018-11" db="EMBL/GenBank/DDBJ databases">
        <title>Proposal to divide the Flavobacteriaceae and reorganize its genera based on Amino Acid Identity values calculated from whole genome sequences.</title>
        <authorList>
            <person name="Nicholson A.C."/>
            <person name="Gulvik C.A."/>
            <person name="Whitney A.M."/>
            <person name="Humrighouse B.W."/>
            <person name="Bell M."/>
            <person name="Holmes B."/>
            <person name="Steigerwalt A."/>
            <person name="Villarma A."/>
            <person name="Sheth M."/>
            <person name="Batra D."/>
            <person name="Pryor J."/>
            <person name="Bernardet J.-F."/>
            <person name="Hugo C."/>
            <person name="Kampfer P."/>
            <person name="Newman J."/>
            <person name="Mcquiston J.R."/>
        </authorList>
    </citation>
    <scope>NUCLEOTIDE SEQUENCE [LARGE SCALE GENOMIC DNA]</scope>
    <source>
        <strain evidence="1 2">DSM 15235</strain>
    </source>
</reference>
<name>A0A3N0VZH9_9FLAO</name>
<dbReference type="EMBL" id="RJTX01000002">
    <property type="protein sequence ID" value="ROH98147.1"/>
    <property type="molecule type" value="Genomic_DNA"/>
</dbReference>
<sequence>MRYLNLYPEQPKKILAMFKKVLIILFFLPLFVVAQQNKDVKCKDKNRGIDQLPCKITYRYGTDIISDEETAIKYTDILIKKELLDPEKVKPYQISSIADNKVWHIVVKSYNCRYCKIYININKNTGEVLNFYRSED</sequence>
<gene>
    <name evidence="1" type="ORF">EGI05_12475</name>
</gene>
<dbReference type="AlphaFoldDB" id="A0A3N0VZH9"/>
<evidence type="ECO:0000313" key="1">
    <source>
        <dbReference type="EMBL" id="ROH98147.1"/>
    </source>
</evidence>
<protein>
    <submittedName>
        <fullName evidence="1">Uncharacterized protein</fullName>
    </submittedName>
</protein>
<comment type="caution">
    <text evidence="1">The sequence shown here is derived from an EMBL/GenBank/DDBJ whole genome shotgun (WGS) entry which is preliminary data.</text>
</comment>
<accession>A0A3N0VZH9</accession>
<evidence type="ECO:0000313" key="2">
    <source>
        <dbReference type="Proteomes" id="UP000269375"/>
    </source>
</evidence>
<proteinExistence type="predicted"/>
<organism evidence="1 2">
    <name type="scientific">Chryseobacterium daecheongense</name>
    <dbReference type="NCBI Taxonomy" id="192389"/>
    <lineage>
        <taxon>Bacteria</taxon>
        <taxon>Pseudomonadati</taxon>
        <taxon>Bacteroidota</taxon>
        <taxon>Flavobacteriia</taxon>
        <taxon>Flavobacteriales</taxon>
        <taxon>Weeksellaceae</taxon>
        <taxon>Chryseobacterium group</taxon>
        <taxon>Chryseobacterium</taxon>
    </lineage>
</organism>